<evidence type="ECO:0000313" key="2">
    <source>
        <dbReference type="EMBL" id="MPM77404.1"/>
    </source>
</evidence>
<feature type="region of interest" description="Disordered" evidence="1">
    <location>
        <begin position="160"/>
        <end position="188"/>
    </location>
</feature>
<gene>
    <name evidence="2" type="ORF">SDC9_124407</name>
</gene>
<name>A0A645CKD9_9ZZZZ</name>
<dbReference type="AlphaFoldDB" id="A0A645CKD9"/>
<feature type="compositionally biased region" description="Polar residues" evidence="1">
    <location>
        <begin position="178"/>
        <end position="188"/>
    </location>
</feature>
<proteinExistence type="predicted"/>
<feature type="compositionally biased region" description="Acidic residues" evidence="1">
    <location>
        <begin position="160"/>
        <end position="169"/>
    </location>
</feature>
<organism evidence="2">
    <name type="scientific">bioreactor metagenome</name>
    <dbReference type="NCBI Taxonomy" id="1076179"/>
    <lineage>
        <taxon>unclassified sequences</taxon>
        <taxon>metagenomes</taxon>
        <taxon>ecological metagenomes</taxon>
    </lineage>
</organism>
<accession>A0A645CKD9</accession>
<sequence length="188" mass="22175">MSKNKDLEPKKTTPIINIITAKLPKELAMKIYNEYQSRFKEMIGILENSERFNSIGSDMDVLELLLSLSIFHKRVICNIEGLEKFTGTISHKIESEITIIIGDFKFTTEEQNKIKAVIINYNKLKEKFGILDEYFNYYETYEFLENMLRYKKSFDNESPEYPDYDEIDESLSKMKPYPNQSTNEDLPF</sequence>
<dbReference type="EMBL" id="VSSQ01027923">
    <property type="protein sequence ID" value="MPM77404.1"/>
    <property type="molecule type" value="Genomic_DNA"/>
</dbReference>
<evidence type="ECO:0000256" key="1">
    <source>
        <dbReference type="SAM" id="MobiDB-lite"/>
    </source>
</evidence>
<comment type="caution">
    <text evidence="2">The sequence shown here is derived from an EMBL/GenBank/DDBJ whole genome shotgun (WGS) entry which is preliminary data.</text>
</comment>
<reference evidence="2" key="1">
    <citation type="submission" date="2019-08" db="EMBL/GenBank/DDBJ databases">
        <authorList>
            <person name="Kucharzyk K."/>
            <person name="Murdoch R.W."/>
            <person name="Higgins S."/>
            <person name="Loffler F."/>
        </authorList>
    </citation>
    <scope>NUCLEOTIDE SEQUENCE</scope>
</reference>
<protein>
    <submittedName>
        <fullName evidence="2">Uncharacterized protein</fullName>
    </submittedName>
</protein>